<feature type="chain" id="PRO_5016761078" evidence="1">
    <location>
        <begin position="30"/>
        <end position="155"/>
    </location>
</feature>
<evidence type="ECO:0000256" key="1">
    <source>
        <dbReference type="SAM" id="SignalP"/>
    </source>
</evidence>
<dbReference type="InterPro" id="IPR035940">
    <property type="entry name" value="CAP_sf"/>
</dbReference>
<feature type="domain" description="SCP" evidence="2">
    <location>
        <begin position="42"/>
        <end position="151"/>
    </location>
</feature>
<dbReference type="CDD" id="cd05379">
    <property type="entry name" value="CAP_bacterial"/>
    <property type="match status" value="1"/>
</dbReference>
<dbReference type="PANTHER" id="PTHR31157">
    <property type="entry name" value="SCP DOMAIN-CONTAINING PROTEIN"/>
    <property type="match status" value="1"/>
</dbReference>
<keyword evidence="1" id="KW-0732">Signal</keyword>
<dbReference type="InterPro" id="IPR014044">
    <property type="entry name" value="CAP_dom"/>
</dbReference>
<dbReference type="AlphaFoldDB" id="A0A371P1V3"/>
<dbReference type="EMBL" id="QUBR01000002">
    <property type="protein sequence ID" value="REK69929.1"/>
    <property type="molecule type" value="Genomic_DNA"/>
</dbReference>
<name>A0A371P1V3_9ACTN</name>
<dbReference type="OrthoDB" id="68195at2"/>
<dbReference type="Gene3D" id="3.40.33.10">
    <property type="entry name" value="CAP"/>
    <property type="match status" value="1"/>
</dbReference>
<proteinExistence type="predicted"/>
<reference evidence="3 4" key="1">
    <citation type="submission" date="2018-08" db="EMBL/GenBank/DDBJ databases">
        <title>Aeromicrobium sp. M2KJ-4, whole genome shotgun sequence.</title>
        <authorList>
            <person name="Tuo L."/>
        </authorList>
    </citation>
    <scope>NUCLEOTIDE SEQUENCE [LARGE SCALE GENOMIC DNA]</scope>
    <source>
        <strain evidence="3 4">M2KJ-4</strain>
    </source>
</reference>
<dbReference type="PANTHER" id="PTHR31157:SF1">
    <property type="entry name" value="SCP DOMAIN-CONTAINING PROTEIN"/>
    <property type="match status" value="1"/>
</dbReference>
<feature type="signal peptide" evidence="1">
    <location>
        <begin position="1"/>
        <end position="29"/>
    </location>
</feature>
<dbReference type="Proteomes" id="UP000265581">
    <property type="component" value="Unassembled WGS sequence"/>
</dbReference>
<keyword evidence="4" id="KW-1185">Reference proteome</keyword>
<dbReference type="SUPFAM" id="SSF55797">
    <property type="entry name" value="PR-1-like"/>
    <property type="match status" value="1"/>
</dbReference>
<protein>
    <submittedName>
        <fullName evidence="3">CAP domain-containing protein</fullName>
    </submittedName>
</protein>
<sequence>MTPRRASAAARVVACAVLFTVVSTAPASAASLSSYEKQVVSSTNAYRADHGKVRVKMQKCVDRWANDQARWMAARSTLEHRDGQLRKLLRSCKLTGVSENIAWNFSTGREAVRAWAKSPGHAKNMQAAKMRYIGVGVARASNGDIYVSQVFGTRK</sequence>
<evidence type="ECO:0000313" key="4">
    <source>
        <dbReference type="Proteomes" id="UP000265581"/>
    </source>
</evidence>
<accession>A0A371P1V3</accession>
<dbReference type="Pfam" id="PF00188">
    <property type="entry name" value="CAP"/>
    <property type="match status" value="1"/>
</dbReference>
<evidence type="ECO:0000259" key="2">
    <source>
        <dbReference type="Pfam" id="PF00188"/>
    </source>
</evidence>
<organism evidence="3 4">
    <name type="scientific">Aeromicrobium endophyticum</name>
    <dbReference type="NCBI Taxonomy" id="2292704"/>
    <lineage>
        <taxon>Bacteria</taxon>
        <taxon>Bacillati</taxon>
        <taxon>Actinomycetota</taxon>
        <taxon>Actinomycetes</taxon>
        <taxon>Propionibacteriales</taxon>
        <taxon>Nocardioidaceae</taxon>
        <taxon>Aeromicrobium</taxon>
    </lineage>
</organism>
<gene>
    <name evidence="3" type="ORF">DX116_12110</name>
</gene>
<evidence type="ECO:0000313" key="3">
    <source>
        <dbReference type="EMBL" id="REK69929.1"/>
    </source>
</evidence>
<comment type="caution">
    <text evidence="3">The sequence shown here is derived from an EMBL/GenBank/DDBJ whole genome shotgun (WGS) entry which is preliminary data.</text>
</comment>
<dbReference type="RefSeq" id="WP_119704526.1">
    <property type="nucleotide sequence ID" value="NZ_JBHSOI010000002.1"/>
</dbReference>